<feature type="signal peptide" evidence="1">
    <location>
        <begin position="1"/>
        <end position="26"/>
    </location>
</feature>
<evidence type="ECO:0000313" key="3">
    <source>
        <dbReference type="EMBL" id="MDC0714396.1"/>
    </source>
</evidence>
<comment type="caution">
    <text evidence="3">The sequence shown here is derived from an EMBL/GenBank/DDBJ whole genome shotgun (WGS) entry which is preliminary data.</text>
</comment>
<organism evidence="3 4">
    <name type="scientific">Stigmatella ashevillensis</name>
    <dbReference type="NCBI Taxonomy" id="2995309"/>
    <lineage>
        <taxon>Bacteria</taxon>
        <taxon>Pseudomonadati</taxon>
        <taxon>Myxococcota</taxon>
        <taxon>Myxococcia</taxon>
        <taxon>Myxococcales</taxon>
        <taxon>Cystobacterineae</taxon>
        <taxon>Archangiaceae</taxon>
        <taxon>Stigmatella</taxon>
    </lineage>
</organism>
<reference evidence="3 4" key="1">
    <citation type="submission" date="2022-11" db="EMBL/GenBank/DDBJ databases">
        <title>Minimal conservation of predation-associated metabolite biosynthetic gene clusters underscores biosynthetic potential of Myxococcota including descriptions for ten novel species: Archangium lansinium sp. nov., Myxococcus landrumus sp. nov., Nannocystis bai.</title>
        <authorList>
            <person name="Ahearne A."/>
            <person name="Stevens C."/>
            <person name="Dowd S."/>
        </authorList>
    </citation>
    <scope>NUCLEOTIDE SEQUENCE [LARGE SCALE GENOMIC DNA]</scope>
    <source>
        <strain evidence="3 4">NCWAL01</strain>
    </source>
</reference>
<proteinExistence type="predicted"/>
<evidence type="ECO:0000313" key="4">
    <source>
        <dbReference type="Proteomes" id="UP001221838"/>
    </source>
</evidence>
<dbReference type="Pfam" id="PF02663">
    <property type="entry name" value="FmdE"/>
    <property type="match status" value="1"/>
</dbReference>
<dbReference type="PROSITE" id="PS51257">
    <property type="entry name" value="PROKAR_LIPOPROTEIN"/>
    <property type="match status" value="1"/>
</dbReference>
<feature type="domain" description="Formylmethanofuran dehydrogenase subunit E" evidence="2">
    <location>
        <begin position="41"/>
        <end position="165"/>
    </location>
</feature>
<name>A0ABT5DLH9_9BACT</name>
<dbReference type="EMBL" id="JAQNDM010000002">
    <property type="protein sequence ID" value="MDC0714396.1"/>
    <property type="molecule type" value="Genomic_DNA"/>
</dbReference>
<dbReference type="RefSeq" id="WP_272145025.1">
    <property type="nucleotide sequence ID" value="NZ_JAQNDM010000002.1"/>
</dbReference>
<evidence type="ECO:0000256" key="1">
    <source>
        <dbReference type="SAM" id="SignalP"/>
    </source>
</evidence>
<keyword evidence="4" id="KW-1185">Reference proteome</keyword>
<sequence length="170" mass="18104">MPKHPRRLLCPLVMMLMSAACTGAHHASPHGSPALERVAAVHGGAGPWAVAGYRMGEYALRQLGLPAGSFQLEVVHHSPAQVQYACVADGAAAATGASLGKLNLSRLDVASAEEVATTFRNRNTGQSITLRPARTFAQRYLDVPREKLAETGREVLSLPEPEIFEAVTQP</sequence>
<gene>
    <name evidence="3" type="ORF">POL68_38430</name>
</gene>
<dbReference type="Proteomes" id="UP001221838">
    <property type="component" value="Unassembled WGS sequence"/>
</dbReference>
<keyword evidence="1" id="KW-0732">Signal</keyword>
<accession>A0ABT5DLH9</accession>
<feature type="chain" id="PRO_5045643302" evidence="1">
    <location>
        <begin position="27"/>
        <end position="170"/>
    </location>
</feature>
<dbReference type="InterPro" id="IPR003814">
    <property type="entry name" value="FmdEsu_dom"/>
</dbReference>
<dbReference type="SUPFAM" id="SSF143555">
    <property type="entry name" value="FwdE-like"/>
    <property type="match status" value="1"/>
</dbReference>
<protein>
    <submittedName>
        <fullName evidence="3">Formylmethanofuran dehydrogenase subunit E family protein</fullName>
    </submittedName>
</protein>
<evidence type="ECO:0000259" key="2">
    <source>
        <dbReference type="Pfam" id="PF02663"/>
    </source>
</evidence>
<dbReference type="Gene3D" id="3.30.1330.130">
    <property type="match status" value="1"/>
</dbReference>